<dbReference type="EMBL" id="BPPX01000013">
    <property type="protein sequence ID" value="GJC83935.1"/>
    <property type="molecule type" value="Genomic_DNA"/>
</dbReference>
<accession>A0AA37LSN0</accession>
<organism evidence="2 3">
    <name type="scientific">Colletotrichum liriopes</name>
    <dbReference type="NCBI Taxonomy" id="708192"/>
    <lineage>
        <taxon>Eukaryota</taxon>
        <taxon>Fungi</taxon>
        <taxon>Dikarya</taxon>
        <taxon>Ascomycota</taxon>
        <taxon>Pezizomycotina</taxon>
        <taxon>Sordariomycetes</taxon>
        <taxon>Hypocreomycetidae</taxon>
        <taxon>Glomerellales</taxon>
        <taxon>Glomerellaceae</taxon>
        <taxon>Colletotrichum</taxon>
        <taxon>Colletotrichum spaethianum species complex</taxon>
    </lineage>
</organism>
<evidence type="ECO:0000256" key="1">
    <source>
        <dbReference type="SAM" id="MobiDB-lite"/>
    </source>
</evidence>
<feature type="compositionally biased region" description="Basic residues" evidence="1">
    <location>
        <begin position="12"/>
        <end position="25"/>
    </location>
</feature>
<gene>
    <name evidence="2" type="ORF">ColLi_06773</name>
</gene>
<reference evidence="2 3" key="1">
    <citation type="submission" date="2021-07" db="EMBL/GenBank/DDBJ databases">
        <title>Genome data of Colletotrichum spaethianum.</title>
        <authorList>
            <person name="Utami Y.D."/>
            <person name="Hiruma K."/>
        </authorList>
    </citation>
    <scope>NUCLEOTIDE SEQUENCE [LARGE SCALE GENOMIC DNA]</scope>
    <source>
        <strain evidence="2 3">MAFF 242679</strain>
    </source>
</reference>
<dbReference type="AlphaFoldDB" id="A0AA37LSN0"/>
<dbReference type="Proteomes" id="UP001055172">
    <property type="component" value="Unassembled WGS sequence"/>
</dbReference>
<sequence>MPGISQPSHIASRCHSRGAGGRHYRNVSAEGRGEKRSIGVRVFACIDEEEGAHHRVGGGMAMHITAWQGDARRGKASAC</sequence>
<proteinExistence type="predicted"/>
<name>A0AA37LSN0_9PEZI</name>
<protein>
    <submittedName>
        <fullName evidence="2">Uncharacterized protein</fullName>
    </submittedName>
</protein>
<evidence type="ECO:0000313" key="2">
    <source>
        <dbReference type="EMBL" id="GJC83935.1"/>
    </source>
</evidence>
<evidence type="ECO:0000313" key="3">
    <source>
        <dbReference type="Proteomes" id="UP001055172"/>
    </source>
</evidence>
<feature type="region of interest" description="Disordered" evidence="1">
    <location>
        <begin position="1"/>
        <end position="32"/>
    </location>
</feature>
<comment type="caution">
    <text evidence="2">The sequence shown here is derived from an EMBL/GenBank/DDBJ whole genome shotgun (WGS) entry which is preliminary data.</text>
</comment>
<keyword evidence="3" id="KW-1185">Reference proteome</keyword>